<evidence type="ECO:0000256" key="3">
    <source>
        <dbReference type="ARBA" id="ARBA00022989"/>
    </source>
</evidence>
<evidence type="ECO:0000256" key="1">
    <source>
        <dbReference type="ARBA" id="ARBA00004141"/>
    </source>
</evidence>
<evidence type="ECO:0000313" key="7">
    <source>
        <dbReference type="EMBL" id="TWU29908.1"/>
    </source>
</evidence>
<proteinExistence type="predicted"/>
<dbReference type="GO" id="GO:0030416">
    <property type="term" value="P:methylamine metabolic process"/>
    <property type="evidence" value="ECO:0007669"/>
    <property type="project" value="InterPro"/>
</dbReference>
<dbReference type="Pfam" id="PF07291">
    <property type="entry name" value="MauE"/>
    <property type="match status" value="1"/>
</dbReference>
<dbReference type="InterPro" id="IPR009908">
    <property type="entry name" value="Methylamine_util_MauE"/>
</dbReference>
<reference evidence="7 8" key="1">
    <citation type="submission" date="2019-02" db="EMBL/GenBank/DDBJ databases">
        <title>Deep-cultivation of Planctomycetes and their phenomic and genomic characterization uncovers novel biology.</title>
        <authorList>
            <person name="Wiegand S."/>
            <person name="Jogler M."/>
            <person name="Boedeker C."/>
            <person name="Pinto D."/>
            <person name="Vollmers J."/>
            <person name="Rivas-Marin E."/>
            <person name="Kohn T."/>
            <person name="Peeters S.H."/>
            <person name="Heuer A."/>
            <person name="Rast P."/>
            <person name="Oberbeckmann S."/>
            <person name="Bunk B."/>
            <person name="Jeske O."/>
            <person name="Meyerdierks A."/>
            <person name="Storesund J.E."/>
            <person name="Kallscheuer N."/>
            <person name="Luecker S."/>
            <person name="Lage O.M."/>
            <person name="Pohl T."/>
            <person name="Merkel B.J."/>
            <person name="Hornburger P."/>
            <person name="Mueller R.-W."/>
            <person name="Bruemmer F."/>
            <person name="Labrenz M."/>
            <person name="Spormann A.M."/>
            <person name="Op Den Camp H."/>
            <person name="Overmann J."/>
            <person name="Amann R."/>
            <person name="Jetten M.S.M."/>
            <person name="Mascher T."/>
            <person name="Medema M.H."/>
            <person name="Devos D.P."/>
            <person name="Kaster A.-K."/>
            <person name="Ovreas L."/>
            <person name="Rohde M."/>
            <person name="Galperin M.Y."/>
            <person name="Jogler C."/>
        </authorList>
    </citation>
    <scope>NUCLEOTIDE SEQUENCE [LARGE SCALE GENOMIC DNA]</scope>
    <source>
        <strain evidence="7 8">Pla144</strain>
    </source>
</reference>
<gene>
    <name evidence="7" type="ORF">Pla144_06880</name>
</gene>
<dbReference type="OrthoDB" id="291716at2"/>
<feature type="transmembrane region" description="Helical" evidence="5">
    <location>
        <begin position="82"/>
        <end position="103"/>
    </location>
</feature>
<dbReference type="GO" id="GO:0016020">
    <property type="term" value="C:membrane"/>
    <property type="evidence" value="ECO:0007669"/>
    <property type="project" value="UniProtKB-SubCell"/>
</dbReference>
<comment type="subcellular location">
    <subcellularLocation>
        <location evidence="1">Membrane</location>
        <topology evidence="1">Multi-pass membrane protein</topology>
    </subcellularLocation>
</comment>
<organism evidence="7 8">
    <name type="scientific">Bythopirellula polymerisocia</name>
    <dbReference type="NCBI Taxonomy" id="2528003"/>
    <lineage>
        <taxon>Bacteria</taxon>
        <taxon>Pseudomonadati</taxon>
        <taxon>Planctomycetota</taxon>
        <taxon>Planctomycetia</taxon>
        <taxon>Pirellulales</taxon>
        <taxon>Lacipirellulaceae</taxon>
        <taxon>Bythopirellula</taxon>
    </lineage>
</organism>
<keyword evidence="4 5" id="KW-0472">Membrane</keyword>
<feature type="domain" description="Methylamine utilisation protein MauE" evidence="6">
    <location>
        <begin position="4"/>
        <end position="102"/>
    </location>
</feature>
<sequence length="135" mass="14278">MLAVRVALAAGFLSAVADRFGYWGPPGAEGIAWGNIENYESYVGLLNWFLPPALISPVGWMATIAEIVIACGFLFGWQLRWFALAAALLLTIFATAMCAALGPKPSLDYSVLSAASAAFLLFAVTRGEFVASRGA</sequence>
<accession>A0A5C6CZP4</accession>
<keyword evidence="2 5" id="KW-0812">Transmembrane</keyword>
<name>A0A5C6CZP4_9BACT</name>
<feature type="transmembrane region" description="Helical" evidence="5">
    <location>
        <begin position="109"/>
        <end position="129"/>
    </location>
</feature>
<evidence type="ECO:0000259" key="6">
    <source>
        <dbReference type="Pfam" id="PF07291"/>
    </source>
</evidence>
<protein>
    <recommendedName>
        <fullName evidence="6">Methylamine utilisation protein MauE domain-containing protein</fullName>
    </recommendedName>
</protein>
<dbReference type="AlphaFoldDB" id="A0A5C6CZP4"/>
<evidence type="ECO:0000256" key="4">
    <source>
        <dbReference type="ARBA" id="ARBA00023136"/>
    </source>
</evidence>
<feature type="transmembrane region" description="Helical" evidence="5">
    <location>
        <begin position="54"/>
        <end position="75"/>
    </location>
</feature>
<evidence type="ECO:0000256" key="5">
    <source>
        <dbReference type="SAM" id="Phobius"/>
    </source>
</evidence>
<dbReference type="EMBL" id="SJPS01000001">
    <property type="protein sequence ID" value="TWU29908.1"/>
    <property type="molecule type" value="Genomic_DNA"/>
</dbReference>
<keyword evidence="3 5" id="KW-1133">Transmembrane helix</keyword>
<keyword evidence="8" id="KW-1185">Reference proteome</keyword>
<evidence type="ECO:0000256" key="2">
    <source>
        <dbReference type="ARBA" id="ARBA00022692"/>
    </source>
</evidence>
<dbReference type="Proteomes" id="UP000318437">
    <property type="component" value="Unassembled WGS sequence"/>
</dbReference>
<evidence type="ECO:0000313" key="8">
    <source>
        <dbReference type="Proteomes" id="UP000318437"/>
    </source>
</evidence>
<comment type="caution">
    <text evidence="7">The sequence shown here is derived from an EMBL/GenBank/DDBJ whole genome shotgun (WGS) entry which is preliminary data.</text>
</comment>